<dbReference type="InterPro" id="IPR036282">
    <property type="entry name" value="Glutathione-S-Trfase_C_sf"/>
</dbReference>
<sequence>MTSNILPIQVWGKGGPNPPKVAFLLEELNLPHEFQPITLAEVKTPAYLAVNPNGRLPAIYDPNSGLTLWESGAIVEYLVERYDTSRKISFEPGSNEAQLARQWLFFQASGQGPYFGQAVWFKKFHSEPVPSAVERYVKEINRVTGVVNDFLGKQEKGEGGPWLVGGRVSYADLAWVSWQLMVTKFIQVEDGYDVNNFPFVKDWLDRMRARESVSKVIKEVL</sequence>
<dbReference type="Proteomes" id="UP001150941">
    <property type="component" value="Unassembled WGS sequence"/>
</dbReference>
<dbReference type="InterPro" id="IPR040079">
    <property type="entry name" value="Glutathione_S-Trfase"/>
</dbReference>
<dbReference type="EMBL" id="JAPQKS010000009">
    <property type="protein sequence ID" value="KAJ5214999.1"/>
    <property type="molecule type" value="Genomic_DNA"/>
</dbReference>
<protein>
    <recommendedName>
        <fullName evidence="6">Glutathione S-transferase</fullName>
    </recommendedName>
</protein>
<dbReference type="Pfam" id="PF14497">
    <property type="entry name" value="GST_C_3"/>
    <property type="match status" value="1"/>
</dbReference>
<evidence type="ECO:0008006" key="6">
    <source>
        <dbReference type="Google" id="ProtNLM"/>
    </source>
</evidence>
<dbReference type="CDD" id="cd03048">
    <property type="entry name" value="GST_N_Ure2p_like"/>
    <property type="match status" value="1"/>
</dbReference>
<comment type="caution">
    <text evidence="4">The sequence shown here is derived from an EMBL/GenBank/DDBJ whole genome shotgun (WGS) entry which is preliminary data.</text>
</comment>
<dbReference type="PANTHER" id="PTHR44051">
    <property type="entry name" value="GLUTATHIONE S-TRANSFERASE-RELATED"/>
    <property type="match status" value="1"/>
</dbReference>
<evidence type="ECO:0000313" key="5">
    <source>
        <dbReference type="Proteomes" id="UP001150941"/>
    </source>
</evidence>
<dbReference type="AlphaFoldDB" id="A0A9W9TA93"/>
<dbReference type="SFLD" id="SFLDS00019">
    <property type="entry name" value="Glutathione_Transferase_(cytos"/>
    <property type="match status" value="1"/>
</dbReference>
<dbReference type="InterPro" id="IPR036249">
    <property type="entry name" value="Thioredoxin-like_sf"/>
</dbReference>
<evidence type="ECO:0000313" key="4">
    <source>
        <dbReference type="EMBL" id="KAJ5214999.1"/>
    </source>
</evidence>
<proteinExistence type="inferred from homology"/>
<dbReference type="Pfam" id="PF13417">
    <property type="entry name" value="GST_N_3"/>
    <property type="match status" value="1"/>
</dbReference>
<dbReference type="RefSeq" id="XP_058325496.1">
    <property type="nucleotide sequence ID" value="XM_058479973.1"/>
</dbReference>
<dbReference type="InterPro" id="IPR004046">
    <property type="entry name" value="GST_C"/>
</dbReference>
<dbReference type="PROSITE" id="PS50404">
    <property type="entry name" value="GST_NTER"/>
    <property type="match status" value="1"/>
</dbReference>
<dbReference type="SUPFAM" id="SSF52833">
    <property type="entry name" value="Thioredoxin-like"/>
    <property type="match status" value="1"/>
</dbReference>
<reference evidence="4" key="2">
    <citation type="journal article" date="2023" name="IMA Fungus">
        <title>Comparative genomic study of the Penicillium genus elucidates a diverse pangenome and 15 lateral gene transfer events.</title>
        <authorList>
            <person name="Petersen C."/>
            <person name="Sorensen T."/>
            <person name="Nielsen M.R."/>
            <person name="Sondergaard T.E."/>
            <person name="Sorensen J.L."/>
            <person name="Fitzpatrick D.A."/>
            <person name="Frisvad J.C."/>
            <person name="Nielsen K.L."/>
        </authorList>
    </citation>
    <scope>NUCLEOTIDE SEQUENCE</scope>
    <source>
        <strain evidence="4">IBT 19713</strain>
    </source>
</reference>
<dbReference type="GeneID" id="83207277"/>
<gene>
    <name evidence="4" type="ORF">N7468_010678</name>
</gene>
<evidence type="ECO:0000259" key="2">
    <source>
        <dbReference type="PROSITE" id="PS50404"/>
    </source>
</evidence>
<dbReference type="PROSITE" id="PS50405">
    <property type="entry name" value="GST_CTER"/>
    <property type="match status" value="1"/>
</dbReference>
<keyword evidence="5" id="KW-1185">Reference proteome</keyword>
<comment type="similarity">
    <text evidence="1">Belongs to the GST superfamily.</text>
</comment>
<dbReference type="SUPFAM" id="SSF47616">
    <property type="entry name" value="GST C-terminal domain-like"/>
    <property type="match status" value="1"/>
</dbReference>
<dbReference type="PANTHER" id="PTHR44051:SF23">
    <property type="entry name" value="GLUTATHIONE S-TRANSFERASE-LIKE PROTEIN TPCF"/>
    <property type="match status" value="1"/>
</dbReference>
<dbReference type="InterPro" id="IPR004045">
    <property type="entry name" value="Glutathione_S-Trfase_N"/>
</dbReference>
<accession>A0A9W9TA93</accession>
<organism evidence="4 5">
    <name type="scientific">Penicillium chermesinum</name>
    <dbReference type="NCBI Taxonomy" id="63820"/>
    <lineage>
        <taxon>Eukaryota</taxon>
        <taxon>Fungi</taxon>
        <taxon>Dikarya</taxon>
        <taxon>Ascomycota</taxon>
        <taxon>Pezizomycotina</taxon>
        <taxon>Eurotiomycetes</taxon>
        <taxon>Eurotiomycetidae</taxon>
        <taxon>Eurotiales</taxon>
        <taxon>Aspergillaceae</taxon>
        <taxon>Penicillium</taxon>
    </lineage>
</organism>
<dbReference type="SFLD" id="SFLDG00358">
    <property type="entry name" value="Main_(cytGST)"/>
    <property type="match status" value="1"/>
</dbReference>
<evidence type="ECO:0000259" key="3">
    <source>
        <dbReference type="PROSITE" id="PS50405"/>
    </source>
</evidence>
<dbReference type="OrthoDB" id="422574at2759"/>
<feature type="domain" description="GST N-terminal" evidence="2">
    <location>
        <begin position="5"/>
        <end position="86"/>
    </location>
</feature>
<name>A0A9W9TA93_9EURO</name>
<dbReference type="Gene3D" id="1.20.1050.130">
    <property type="match status" value="1"/>
</dbReference>
<dbReference type="InterPro" id="IPR010987">
    <property type="entry name" value="Glutathione-S-Trfase_C-like"/>
</dbReference>
<dbReference type="CDD" id="cd10293">
    <property type="entry name" value="GST_C_Ure2p"/>
    <property type="match status" value="1"/>
</dbReference>
<feature type="domain" description="GST C-terminal" evidence="3">
    <location>
        <begin position="93"/>
        <end position="221"/>
    </location>
</feature>
<evidence type="ECO:0000256" key="1">
    <source>
        <dbReference type="ARBA" id="ARBA00007409"/>
    </source>
</evidence>
<reference evidence="4" key="1">
    <citation type="submission" date="2022-11" db="EMBL/GenBank/DDBJ databases">
        <authorList>
            <person name="Petersen C."/>
        </authorList>
    </citation>
    <scope>NUCLEOTIDE SEQUENCE</scope>
    <source>
        <strain evidence="4">IBT 19713</strain>
    </source>
</reference>